<dbReference type="EMBL" id="JBETME010000004">
    <property type="protein sequence ID" value="MES4991044.1"/>
    <property type="molecule type" value="Genomic_DNA"/>
</dbReference>
<dbReference type="Proteomes" id="UP001438189">
    <property type="component" value="Unassembled WGS sequence"/>
</dbReference>
<dbReference type="Gene3D" id="3.10.260.10">
    <property type="entry name" value="Transcription regulator HTH, APSES-type DNA-binding domain"/>
    <property type="match status" value="1"/>
</dbReference>
<dbReference type="RefSeq" id="WP_113137978.1">
    <property type="nucleotide sequence ID" value="NZ_JBETME010000004.1"/>
</dbReference>
<proteinExistence type="predicted"/>
<evidence type="ECO:0000313" key="2">
    <source>
        <dbReference type="EMBL" id="MES4991044.1"/>
    </source>
</evidence>
<evidence type="ECO:0000313" key="3">
    <source>
        <dbReference type="Proteomes" id="UP001438189"/>
    </source>
</evidence>
<feature type="domain" description="KilA-N" evidence="1">
    <location>
        <begin position="7"/>
        <end position="112"/>
    </location>
</feature>
<dbReference type="InterPro" id="IPR017880">
    <property type="entry name" value="KilA_N"/>
</dbReference>
<protein>
    <submittedName>
        <fullName evidence="2">KilA-N domain-containing protein</fullName>
    </submittedName>
</protein>
<dbReference type="InterPro" id="IPR018004">
    <property type="entry name" value="KilA/APSES_HTH"/>
</dbReference>
<dbReference type="Pfam" id="PF26567">
    <property type="entry name" value="BstA_C"/>
    <property type="match status" value="1"/>
</dbReference>
<dbReference type="SMART" id="SM01252">
    <property type="entry name" value="KilA-N"/>
    <property type="match status" value="1"/>
</dbReference>
<reference evidence="2 3" key="1">
    <citation type="submission" date="2024-06" db="EMBL/GenBank/DDBJ databases">
        <title>Genome sequencing of Agrobacterium spp. from tobacco in Serbia.</title>
        <authorList>
            <person name="Ilicic R.J."/>
            <person name="Studholme D.J."/>
            <person name="Jelusic A."/>
            <person name="Barac G."/>
            <person name="Bagi F."/>
            <person name="Popovic Milovanovic T."/>
        </authorList>
    </citation>
    <scope>NUCLEOTIDE SEQUENCE [LARGE SCALE GENOMIC DNA]</scope>
    <source>
        <strain evidence="2 3">DA1</strain>
    </source>
</reference>
<sequence>MTGFQIALPLVQYEIEQEIIHQRVRDGYVNATAMCKAAGKKWNDYYRLGTTIPFVNELSSETGIPATELIQSLRGGEPTLQGTWVHPQVAIHLAQWLSPRFAVRVSKWVADWMSGSVPGGNLPYHLRRYMANMTNVPAGHFSMLNEMTINLIAPLEQMGYVMPDSMIPDISEGRMFSKWLRDNGHDPDSMPSYSHRYEDGRVVPARAYPNRLLADFRRHFVEVWMAKRSVSYFGERDIQSVAYVERLLALPNYRDIAGFIEQA</sequence>
<dbReference type="SUPFAM" id="SSF54616">
    <property type="entry name" value="DNA-binding domain of Mlu1-box binding protein MBP1"/>
    <property type="match status" value="1"/>
</dbReference>
<name>A0ABD5LIR3_AGRRD</name>
<dbReference type="InterPro" id="IPR036887">
    <property type="entry name" value="HTH_APSES_sf"/>
</dbReference>
<evidence type="ECO:0000259" key="1">
    <source>
        <dbReference type="PROSITE" id="PS51301"/>
    </source>
</evidence>
<dbReference type="InterPro" id="IPR058744">
    <property type="entry name" value="BstA-like_C"/>
</dbReference>
<gene>
    <name evidence="2" type="ORF">ABVB70_11935</name>
</gene>
<comment type="caution">
    <text evidence="2">The sequence shown here is derived from an EMBL/GenBank/DDBJ whole genome shotgun (WGS) entry which is preliminary data.</text>
</comment>
<dbReference type="PROSITE" id="PS51301">
    <property type="entry name" value="KILA_N"/>
    <property type="match status" value="1"/>
</dbReference>
<dbReference type="AlphaFoldDB" id="A0ABD5LIR3"/>
<dbReference type="Pfam" id="PF04383">
    <property type="entry name" value="KilA-N"/>
    <property type="match status" value="1"/>
</dbReference>
<accession>A0ABD5LIR3</accession>
<organism evidence="2 3">
    <name type="scientific">Agrobacterium radiobacter</name>
    <dbReference type="NCBI Taxonomy" id="362"/>
    <lineage>
        <taxon>Bacteria</taxon>
        <taxon>Pseudomonadati</taxon>
        <taxon>Pseudomonadota</taxon>
        <taxon>Alphaproteobacteria</taxon>
        <taxon>Hyphomicrobiales</taxon>
        <taxon>Rhizobiaceae</taxon>
        <taxon>Rhizobium/Agrobacterium group</taxon>
        <taxon>Agrobacterium</taxon>
        <taxon>Agrobacterium tumefaciens complex</taxon>
    </lineage>
</organism>